<reference evidence="3 4" key="1">
    <citation type="submission" date="2016-05" db="EMBL/GenBank/DDBJ databases">
        <title>Paenibacillus oryzae. sp. nov., isolated from the rice root.</title>
        <authorList>
            <person name="Zhang J."/>
            <person name="Zhang X."/>
        </authorList>
    </citation>
    <scope>NUCLEOTIDE SEQUENCE [LARGE SCALE GENOMIC DNA]</scope>
    <source>
        <strain evidence="3 4">1DrF-4</strain>
    </source>
</reference>
<dbReference type="EMBL" id="LYPA01000067">
    <property type="protein sequence ID" value="OBR64045.1"/>
    <property type="molecule type" value="Genomic_DNA"/>
</dbReference>
<gene>
    <name evidence="3" type="ORF">A7K91_20350</name>
</gene>
<sequence>MQRSIVIKGHTSTYPDPIILEKGQAVLYGKEDTEFPNWIFCKSIITNKEGWVPKQILTTPDAHDIAVVTKDYSAHELTVNQDDILFGLEQLNDWTYCKTENDEYGWVPSFCLTAL</sequence>
<accession>A0A1A5YF74</accession>
<feature type="domain" description="SH3" evidence="2">
    <location>
        <begin position="61"/>
        <end position="115"/>
    </location>
</feature>
<evidence type="ECO:0000313" key="4">
    <source>
        <dbReference type="Proteomes" id="UP000092024"/>
    </source>
</evidence>
<dbReference type="STRING" id="1844972.A7K91_20350"/>
<evidence type="ECO:0000259" key="2">
    <source>
        <dbReference type="PROSITE" id="PS50002"/>
    </source>
</evidence>
<evidence type="ECO:0000313" key="3">
    <source>
        <dbReference type="EMBL" id="OBR64045.1"/>
    </source>
</evidence>
<evidence type="ECO:0000256" key="1">
    <source>
        <dbReference type="ARBA" id="ARBA00022443"/>
    </source>
</evidence>
<comment type="caution">
    <text evidence="3">The sequence shown here is derived from an EMBL/GenBank/DDBJ whole genome shotgun (WGS) entry which is preliminary data.</text>
</comment>
<name>A0A1A5YF74_9BACL</name>
<dbReference type="AlphaFoldDB" id="A0A1A5YF74"/>
<dbReference type="InterPro" id="IPR001452">
    <property type="entry name" value="SH3_domain"/>
</dbReference>
<dbReference type="Gene3D" id="2.30.30.40">
    <property type="entry name" value="SH3 Domains"/>
    <property type="match status" value="1"/>
</dbReference>
<keyword evidence="4" id="KW-1185">Reference proteome</keyword>
<dbReference type="InterPro" id="IPR036028">
    <property type="entry name" value="SH3-like_dom_sf"/>
</dbReference>
<dbReference type="OrthoDB" id="1030757at2"/>
<dbReference type="SUPFAM" id="SSF50044">
    <property type="entry name" value="SH3-domain"/>
    <property type="match status" value="2"/>
</dbReference>
<dbReference type="Proteomes" id="UP000092024">
    <property type="component" value="Unassembled WGS sequence"/>
</dbReference>
<dbReference type="CDD" id="cd00174">
    <property type="entry name" value="SH3"/>
    <property type="match status" value="1"/>
</dbReference>
<organism evidence="3 4">
    <name type="scientific">Paenibacillus oryzae</name>
    <dbReference type="NCBI Taxonomy" id="1844972"/>
    <lineage>
        <taxon>Bacteria</taxon>
        <taxon>Bacillati</taxon>
        <taxon>Bacillota</taxon>
        <taxon>Bacilli</taxon>
        <taxon>Bacillales</taxon>
        <taxon>Paenibacillaceae</taxon>
        <taxon>Paenibacillus</taxon>
    </lineage>
</organism>
<dbReference type="InterPro" id="IPR014593">
    <property type="entry name" value="UCP034961_SH3_2"/>
</dbReference>
<protein>
    <recommendedName>
        <fullName evidence="2">SH3 domain-containing protein</fullName>
    </recommendedName>
</protein>
<proteinExistence type="predicted"/>
<dbReference type="RefSeq" id="WP_068685466.1">
    <property type="nucleotide sequence ID" value="NZ_LYPA01000067.1"/>
</dbReference>
<keyword evidence="1" id="KW-0728">SH3 domain</keyword>
<dbReference type="PROSITE" id="PS50002">
    <property type="entry name" value="SH3"/>
    <property type="match status" value="1"/>
</dbReference>
<dbReference type="PIRSF" id="PIRSF034961">
    <property type="entry name" value="UCP034961_SH3_2"/>
    <property type="match status" value="1"/>
</dbReference>
<dbReference type="Pfam" id="PF07653">
    <property type="entry name" value="SH3_2"/>
    <property type="match status" value="1"/>
</dbReference>